<name>A0A9Q0YBG2_HOLLE</name>
<sequence>MKELYETWHEGFNFTVLATFTNCVLYHTRFSCKSVKRNHRHKSRKLLLAFIKMINSMLKKDYFSQKM</sequence>
<gene>
    <name evidence="1" type="ORF">HOLleu_41121</name>
</gene>
<keyword evidence="2" id="KW-1185">Reference proteome</keyword>
<dbReference type="Proteomes" id="UP001152320">
    <property type="component" value="Chromosome 23"/>
</dbReference>
<reference evidence="1" key="1">
    <citation type="submission" date="2021-10" db="EMBL/GenBank/DDBJ databases">
        <title>Tropical sea cucumber genome reveals ecological adaptation and Cuvierian tubules defense mechanism.</title>
        <authorList>
            <person name="Chen T."/>
        </authorList>
    </citation>
    <scope>NUCLEOTIDE SEQUENCE</scope>
    <source>
        <strain evidence="1">Nanhai2018</strain>
        <tissue evidence="1">Muscle</tissue>
    </source>
</reference>
<evidence type="ECO:0000313" key="1">
    <source>
        <dbReference type="EMBL" id="KAJ8019498.1"/>
    </source>
</evidence>
<protein>
    <submittedName>
        <fullName evidence="1">Uncharacterized protein</fullName>
    </submittedName>
</protein>
<proteinExistence type="predicted"/>
<comment type="caution">
    <text evidence="1">The sequence shown here is derived from an EMBL/GenBank/DDBJ whole genome shotgun (WGS) entry which is preliminary data.</text>
</comment>
<dbReference type="EMBL" id="JAIZAY010000023">
    <property type="protein sequence ID" value="KAJ8019498.1"/>
    <property type="molecule type" value="Genomic_DNA"/>
</dbReference>
<accession>A0A9Q0YBG2</accession>
<evidence type="ECO:0000313" key="2">
    <source>
        <dbReference type="Proteomes" id="UP001152320"/>
    </source>
</evidence>
<organism evidence="1 2">
    <name type="scientific">Holothuria leucospilota</name>
    <name type="common">Black long sea cucumber</name>
    <name type="synonym">Mertensiothuria leucospilota</name>
    <dbReference type="NCBI Taxonomy" id="206669"/>
    <lineage>
        <taxon>Eukaryota</taxon>
        <taxon>Metazoa</taxon>
        <taxon>Echinodermata</taxon>
        <taxon>Eleutherozoa</taxon>
        <taxon>Echinozoa</taxon>
        <taxon>Holothuroidea</taxon>
        <taxon>Aspidochirotacea</taxon>
        <taxon>Aspidochirotida</taxon>
        <taxon>Holothuriidae</taxon>
        <taxon>Holothuria</taxon>
    </lineage>
</organism>
<dbReference type="AlphaFoldDB" id="A0A9Q0YBG2"/>